<sequence>MRDARERGRVGSVPTAASFAFGALDTFGRYRARRLLATSGQVDLARAPATYFAVWYYQFASGRFARVKARGWTRRATGQDH</sequence>
<protein>
    <submittedName>
        <fullName evidence="1">Uncharacterized protein</fullName>
    </submittedName>
</protein>
<organism evidence="1 2">
    <name type="scientific">Rhodovibrio sodomensis</name>
    <dbReference type="NCBI Taxonomy" id="1088"/>
    <lineage>
        <taxon>Bacteria</taxon>
        <taxon>Pseudomonadati</taxon>
        <taxon>Pseudomonadota</taxon>
        <taxon>Alphaproteobacteria</taxon>
        <taxon>Rhodospirillales</taxon>
        <taxon>Rhodovibrionaceae</taxon>
        <taxon>Rhodovibrio</taxon>
    </lineage>
</organism>
<dbReference type="Proteomes" id="UP001296873">
    <property type="component" value="Unassembled WGS sequence"/>
</dbReference>
<accession>A0ABS1DME4</accession>
<dbReference type="EMBL" id="NRRL01000126">
    <property type="protein sequence ID" value="MBK1670898.1"/>
    <property type="molecule type" value="Genomic_DNA"/>
</dbReference>
<dbReference type="RefSeq" id="WP_200343349.1">
    <property type="nucleotide sequence ID" value="NZ_NRRL01000126.1"/>
</dbReference>
<evidence type="ECO:0000313" key="1">
    <source>
        <dbReference type="EMBL" id="MBK1670898.1"/>
    </source>
</evidence>
<evidence type="ECO:0000313" key="2">
    <source>
        <dbReference type="Proteomes" id="UP001296873"/>
    </source>
</evidence>
<gene>
    <name evidence="1" type="ORF">CKO28_23075</name>
</gene>
<comment type="caution">
    <text evidence="1">The sequence shown here is derived from an EMBL/GenBank/DDBJ whole genome shotgun (WGS) entry which is preliminary data.</text>
</comment>
<name>A0ABS1DME4_9PROT</name>
<keyword evidence="2" id="KW-1185">Reference proteome</keyword>
<reference evidence="1 2" key="1">
    <citation type="journal article" date="2020" name="Microorganisms">
        <title>Osmotic Adaptation and Compatible Solute Biosynthesis of Phototrophic Bacteria as Revealed from Genome Analyses.</title>
        <authorList>
            <person name="Imhoff J.F."/>
            <person name="Rahn T."/>
            <person name="Kunzel S."/>
            <person name="Keller A."/>
            <person name="Neulinger S.C."/>
        </authorList>
    </citation>
    <scope>NUCLEOTIDE SEQUENCE [LARGE SCALE GENOMIC DNA]</scope>
    <source>
        <strain evidence="1 2">DSM 9895</strain>
    </source>
</reference>
<proteinExistence type="predicted"/>